<sequence>MWGRGGGAVVVVPAASSVFPLQLYVTLGPFRISGSVGGDRENRVLDLGRGSGSRDRYGSDKCRQVKELIEQQGESDMPASGQVQEDVSAEESVAQPQGAAAAVAACEQQQQQWHQPPPQQYADWFPMAKQFFRTLYQGAWQPGQAATGGQHPVPPPAVPKQQVDPQVEQLVVQQASDTGRTRADKAESWTHELERTFETMECTEEDQFQPYQQQQQFPQHQQPQQASQRGRGRGRVMALTREEAEASNLVIGDMIVVLRARRRWPFRGEGPNGSALLLERWFVPVFGVILGRTALGRSSAGIATAIEVTMVSRPARPPRHHHDALRRRDMVATALGVATFSSTHGTSASFLVRSYTSRSPGAWHLRACPVREVVTVAWDPHPRAPVEGVLRAASVLESRNLEQRGKRWPVSPFLIASLFVAPEPLREGKRGTVRLLSSSRARVGWR</sequence>
<evidence type="ECO:0000313" key="2">
    <source>
        <dbReference type="EMBL" id="MQL75811.1"/>
    </source>
</evidence>
<feature type="compositionally biased region" description="Low complexity" evidence="1">
    <location>
        <begin position="208"/>
        <end position="225"/>
    </location>
</feature>
<feature type="region of interest" description="Disordered" evidence="1">
    <location>
        <begin position="142"/>
        <end position="162"/>
    </location>
</feature>
<proteinExistence type="predicted"/>
<evidence type="ECO:0000313" key="3">
    <source>
        <dbReference type="Proteomes" id="UP000652761"/>
    </source>
</evidence>
<feature type="compositionally biased region" description="Low complexity" evidence="1">
    <location>
        <begin position="99"/>
        <end position="114"/>
    </location>
</feature>
<feature type="region of interest" description="Disordered" evidence="1">
    <location>
        <begin position="99"/>
        <end position="118"/>
    </location>
</feature>
<organism evidence="2 3">
    <name type="scientific">Colocasia esculenta</name>
    <name type="common">Wild taro</name>
    <name type="synonym">Arum esculentum</name>
    <dbReference type="NCBI Taxonomy" id="4460"/>
    <lineage>
        <taxon>Eukaryota</taxon>
        <taxon>Viridiplantae</taxon>
        <taxon>Streptophyta</taxon>
        <taxon>Embryophyta</taxon>
        <taxon>Tracheophyta</taxon>
        <taxon>Spermatophyta</taxon>
        <taxon>Magnoliopsida</taxon>
        <taxon>Liliopsida</taxon>
        <taxon>Araceae</taxon>
        <taxon>Aroideae</taxon>
        <taxon>Colocasieae</taxon>
        <taxon>Colocasia</taxon>
    </lineage>
</organism>
<accession>A0A843TWX5</accession>
<keyword evidence="3" id="KW-1185">Reference proteome</keyword>
<feature type="non-terminal residue" evidence="2">
    <location>
        <position position="1"/>
    </location>
</feature>
<feature type="region of interest" description="Disordered" evidence="1">
    <location>
        <begin position="206"/>
        <end position="234"/>
    </location>
</feature>
<dbReference type="EMBL" id="NMUH01000266">
    <property type="protein sequence ID" value="MQL75811.1"/>
    <property type="molecule type" value="Genomic_DNA"/>
</dbReference>
<dbReference type="AlphaFoldDB" id="A0A843TWX5"/>
<gene>
    <name evidence="2" type="ORF">Taro_008168</name>
</gene>
<protein>
    <submittedName>
        <fullName evidence="2">Uncharacterized protein</fullName>
    </submittedName>
</protein>
<name>A0A843TWX5_COLES</name>
<evidence type="ECO:0000256" key="1">
    <source>
        <dbReference type="SAM" id="MobiDB-lite"/>
    </source>
</evidence>
<reference evidence="2" key="1">
    <citation type="submission" date="2017-07" db="EMBL/GenBank/DDBJ databases">
        <title>Taro Niue Genome Assembly and Annotation.</title>
        <authorList>
            <person name="Atibalentja N."/>
            <person name="Keating K."/>
            <person name="Fields C.J."/>
        </authorList>
    </citation>
    <scope>NUCLEOTIDE SEQUENCE</scope>
    <source>
        <strain evidence="2">Niue_2</strain>
        <tissue evidence="2">Leaf</tissue>
    </source>
</reference>
<dbReference type="Proteomes" id="UP000652761">
    <property type="component" value="Unassembled WGS sequence"/>
</dbReference>
<comment type="caution">
    <text evidence="2">The sequence shown here is derived from an EMBL/GenBank/DDBJ whole genome shotgun (WGS) entry which is preliminary data.</text>
</comment>